<sequence>MKLTVDATEKAVAKERSEEDQIEEPSVGGEEPEALTEEAAATEEEASAEVEEPTEEEQHQAEEALHAEDESSDALHEEIVKLQEQLSIQKDLAMRAQAEAQNARHRAQQDVEKAHKFGVEKLLQDLLPVVDNLERALSTIDTDDEANKAIVEGIELTHKSFVDTLAKYSVEAVDPAGEPFDPELHQAMTQVPNGDVEPNTVLEVFQKGYRLHGRLVRPAMVVVSKAP</sequence>
<name>A0ABW5EC79_9GAMM</name>
<accession>A0ABW5EC79</accession>
<feature type="compositionally biased region" description="Acidic residues" evidence="6">
    <location>
        <begin position="30"/>
        <end position="55"/>
    </location>
</feature>
<comment type="caution">
    <text evidence="7">The sequence shown here is derived from an EMBL/GenBank/DDBJ whole genome shotgun (WGS) entry which is preliminary data.</text>
</comment>
<dbReference type="NCBIfam" id="NF010749">
    <property type="entry name" value="PRK14151.1"/>
    <property type="match status" value="1"/>
</dbReference>
<dbReference type="Gene3D" id="2.30.22.10">
    <property type="entry name" value="Head domain of nucleotide exchange factor GrpE"/>
    <property type="match status" value="1"/>
</dbReference>
<dbReference type="InterPro" id="IPR013805">
    <property type="entry name" value="GrpE_CC"/>
</dbReference>
<keyword evidence="3 4" id="KW-0346">Stress response</keyword>
<comment type="subcellular location">
    <subcellularLocation>
        <location evidence="3">Cytoplasm</location>
    </subcellularLocation>
</comment>
<protein>
    <recommendedName>
        <fullName evidence="3 4">Protein GrpE</fullName>
    </recommendedName>
    <alternativeName>
        <fullName evidence="3">HSP-70 cofactor</fullName>
    </alternativeName>
</protein>
<dbReference type="NCBIfam" id="NF010748">
    <property type="entry name" value="PRK14150.1"/>
    <property type="match status" value="1"/>
</dbReference>
<feature type="region of interest" description="Disordered" evidence="6">
    <location>
        <begin position="1"/>
        <end position="74"/>
    </location>
</feature>
<comment type="similarity">
    <text evidence="1 3 5">Belongs to the GrpE family.</text>
</comment>
<evidence type="ECO:0000256" key="2">
    <source>
        <dbReference type="ARBA" id="ARBA00023186"/>
    </source>
</evidence>
<dbReference type="NCBIfam" id="NF010738">
    <property type="entry name" value="PRK14140.1"/>
    <property type="match status" value="1"/>
</dbReference>
<dbReference type="SUPFAM" id="SSF58014">
    <property type="entry name" value="Coiled-coil domain of nucleotide exchange factor GrpE"/>
    <property type="match status" value="1"/>
</dbReference>
<dbReference type="EMBL" id="JBHUJD010000010">
    <property type="protein sequence ID" value="MFD2310678.1"/>
    <property type="molecule type" value="Genomic_DNA"/>
</dbReference>
<gene>
    <name evidence="3 7" type="primary">grpE</name>
    <name evidence="7" type="ORF">ACFSKX_09650</name>
</gene>
<dbReference type="RefSeq" id="WP_265720760.1">
    <property type="nucleotide sequence ID" value="NZ_JAPIVK010000005.1"/>
</dbReference>
<keyword evidence="8" id="KW-1185">Reference proteome</keyword>
<evidence type="ECO:0000256" key="3">
    <source>
        <dbReference type="HAMAP-Rule" id="MF_01151"/>
    </source>
</evidence>
<dbReference type="Proteomes" id="UP001597425">
    <property type="component" value="Unassembled WGS sequence"/>
</dbReference>
<dbReference type="CDD" id="cd00446">
    <property type="entry name" value="GrpE"/>
    <property type="match status" value="1"/>
</dbReference>
<organism evidence="7 8">
    <name type="scientific">Microbulbifer halophilus</name>
    <dbReference type="NCBI Taxonomy" id="453963"/>
    <lineage>
        <taxon>Bacteria</taxon>
        <taxon>Pseudomonadati</taxon>
        <taxon>Pseudomonadota</taxon>
        <taxon>Gammaproteobacteria</taxon>
        <taxon>Cellvibrionales</taxon>
        <taxon>Microbulbiferaceae</taxon>
        <taxon>Microbulbifer</taxon>
    </lineage>
</organism>
<dbReference type="PROSITE" id="PS01071">
    <property type="entry name" value="GRPE"/>
    <property type="match status" value="1"/>
</dbReference>
<evidence type="ECO:0000256" key="4">
    <source>
        <dbReference type="RuleBase" id="RU000639"/>
    </source>
</evidence>
<dbReference type="InterPro" id="IPR009012">
    <property type="entry name" value="GrpE_head"/>
</dbReference>
<feature type="compositionally biased region" description="Basic and acidic residues" evidence="6">
    <location>
        <begin position="56"/>
        <end position="74"/>
    </location>
</feature>
<comment type="function">
    <text evidence="3 4">Participates actively in the response to hyperosmotic and heat shock by preventing the aggregation of stress-denatured proteins, in association with DnaK and GrpE. It is the nucleotide exchange factor for DnaK and may function as a thermosensor. Unfolded proteins bind initially to DnaJ; upon interaction with the DnaJ-bound protein, DnaK hydrolyzes its bound ATP, resulting in the formation of a stable complex. GrpE releases ADP from DnaK; ATP binding to DnaK triggers the release of the substrate protein, thus completing the reaction cycle. Several rounds of ATP-dependent interactions between DnaJ, DnaK and GrpE are required for fully efficient folding.</text>
</comment>
<dbReference type="SUPFAM" id="SSF51064">
    <property type="entry name" value="Head domain of nucleotide exchange factor GrpE"/>
    <property type="match status" value="1"/>
</dbReference>
<dbReference type="Gene3D" id="3.90.20.20">
    <property type="match status" value="1"/>
</dbReference>
<proteinExistence type="inferred from homology"/>
<dbReference type="PANTHER" id="PTHR21237:SF23">
    <property type="entry name" value="GRPE PROTEIN HOMOLOG, MITOCHONDRIAL"/>
    <property type="match status" value="1"/>
</dbReference>
<dbReference type="NCBIfam" id="NF010737">
    <property type="entry name" value="PRK14139.1"/>
    <property type="match status" value="1"/>
</dbReference>
<comment type="subunit">
    <text evidence="3">Homodimer.</text>
</comment>
<evidence type="ECO:0000256" key="5">
    <source>
        <dbReference type="RuleBase" id="RU004478"/>
    </source>
</evidence>
<dbReference type="HAMAP" id="MF_01151">
    <property type="entry name" value="GrpE"/>
    <property type="match status" value="1"/>
</dbReference>
<reference evidence="8" key="1">
    <citation type="journal article" date="2019" name="Int. J. Syst. Evol. Microbiol.">
        <title>The Global Catalogue of Microorganisms (GCM) 10K type strain sequencing project: providing services to taxonomists for standard genome sequencing and annotation.</title>
        <authorList>
            <consortium name="The Broad Institute Genomics Platform"/>
            <consortium name="The Broad Institute Genome Sequencing Center for Infectious Disease"/>
            <person name="Wu L."/>
            <person name="Ma J."/>
        </authorList>
    </citation>
    <scope>NUCLEOTIDE SEQUENCE [LARGE SCALE GENOMIC DNA]</scope>
    <source>
        <strain evidence="8">KCTC 12848</strain>
    </source>
</reference>
<evidence type="ECO:0000313" key="8">
    <source>
        <dbReference type="Proteomes" id="UP001597425"/>
    </source>
</evidence>
<evidence type="ECO:0000256" key="6">
    <source>
        <dbReference type="SAM" id="MobiDB-lite"/>
    </source>
</evidence>
<dbReference type="InterPro" id="IPR000740">
    <property type="entry name" value="GrpE"/>
</dbReference>
<dbReference type="PANTHER" id="PTHR21237">
    <property type="entry name" value="GRPE PROTEIN"/>
    <property type="match status" value="1"/>
</dbReference>
<keyword evidence="2 3" id="KW-0143">Chaperone</keyword>
<feature type="compositionally biased region" description="Basic and acidic residues" evidence="6">
    <location>
        <begin position="7"/>
        <end position="19"/>
    </location>
</feature>
<dbReference type="Pfam" id="PF01025">
    <property type="entry name" value="GrpE"/>
    <property type="match status" value="1"/>
</dbReference>
<evidence type="ECO:0000313" key="7">
    <source>
        <dbReference type="EMBL" id="MFD2310678.1"/>
    </source>
</evidence>
<evidence type="ECO:0000256" key="1">
    <source>
        <dbReference type="ARBA" id="ARBA00009054"/>
    </source>
</evidence>
<dbReference type="PRINTS" id="PR00773">
    <property type="entry name" value="GRPEPROTEIN"/>
</dbReference>
<keyword evidence="3" id="KW-0963">Cytoplasm</keyword>